<keyword evidence="1" id="KW-0812">Transmembrane</keyword>
<evidence type="ECO:0000256" key="1">
    <source>
        <dbReference type="SAM" id="Phobius"/>
    </source>
</evidence>
<feature type="transmembrane region" description="Helical" evidence="1">
    <location>
        <begin position="31"/>
        <end position="52"/>
    </location>
</feature>
<proteinExistence type="predicted"/>
<comment type="caution">
    <text evidence="2">The sequence shown here is derived from an EMBL/GenBank/DDBJ whole genome shotgun (WGS) entry which is preliminary data.</text>
</comment>
<organism evidence="2 3">
    <name type="scientific">Monosporascus cannonballus</name>
    <dbReference type="NCBI Taxonomy" id="155416"/>
    <lineage>
        <taxon>Eukaryota</taxon>
        <taxon>Fungi</taxon>
        <taxon>Dikarya</taxon>
        <taxon>Ascomycota</taxon>
        <taxon>Pezizomycotina</taxon>
        <taxon>Sordariomycetes</taxon>
        <taxon>Xylariomycetidae</taxon>
        <taxon>Xylariales</taxon>
        <taxon>Xylariales incertae sedis</taxon>
        <taxon>Monosporascus</taxon>
    </lineage>
</organism>
<keyword evidence="3" id="KW-1185">Reference proteome</keyword>
<dbReference type="EMBL" id="QJNS01000299">
    <property type="protein sequence ID" value="RYO80156.1"/>
    <property type="molecule type" value="Genomic_DNA"/>
</dbReference>
<evidence type="ECO:0008006" key="4">
    <source>
        <dbReference type="Google" id="ProtNLM"/>
    </source>
</evidence>
<protein>
    <recommendedName>
        <fullName evidence="4">Glucose receptor Git3 N-terminal domain-containing protein</fullName>
    </recommendedName>
</protein>
<sequence length="186" mass="20271">MADITSTEQVIPRPWAVTPLDPNTHSCPSTIHILAVFGVVNVICAYIAIIVGSRTVVRCLSCGDFGRSDVSSWVYVSWIGSVGLILAANALNAWLTVRASGYDQSRMPTVGDPMLFYASGPRLAWIRVLVLGLLPCHWRGNKDSGLDWCNAAIQTTVAEIVLQLIGVYYKARVVHFCLEQGPLRGI</sequence>
<accession>A0ABY0GY76</accession>
<gene>
    <name evidence="2" type="ORF">DL762_007807</name>
</gene>
<keyword evidence="1" id="KW-1133">Transmembrane helix</keyword>
<feature type="transmembrane region" description="Helical" evidence="1">
    <location>
        <begin position="73"/>
        <end position="95"/>
    </location>
</feature>
<evidence type="ECO:0000313" key="2">
    <source>
        <dbReference type="EMBL" id="RYO80156.1"/>
    </source>
</evidence>
<evidence type="ECO:0000313" key="3">
    <source>
        <dbReference type="Proteomes" id="UP000294003"/>
    </source>
</evidence>
<reference evidence="2 3" key="1">
    <citation type="submission" date="2018-06" db="EMBL/GenBank/DDBJ databases">
        <title>Complete Genomes of Monosporascus.</title>
        <authorList>
            <person name="Robinson A.J."/>
            <person name="Natvig D.O."/>
        </authorList>
    </citation>
    <scope>NUCLEOTIDE SEQUENCE [LARGE SCALE GENOMIC DNA]</scope>
    <source>
        <strain evidence="2 3">CBS 609.92</strain>
    </source>
</reference>
<name>A0ABY0GY76_9PEZI</name>
<keyword evidence="1" id="KW-0472">Membrane</keyword>
<dbReference type="Proteomes" id="UP000294003">
    <property type="component" value="Unassembled WGS sequence"/>
</dbReference>